<dbReference type="PANTHER" id="PTHR43768:SF3">
    <property type="entry name" value="TREHALOSE 6-PHOSPHATE PHOSPHATASE"/>
    <property type="match status" value="1"/>
</dbReference>
<evidence type="ECO:0000256" key="1">
    <source>
        <dbReference type="ARBA" id="ARBA00005199"/>
    </source>
</evidence>
<dbReference type="InterPro" id="IPR036412">
    <property type="entry name" value="HAD-like_sf"/>
</dbReference>
<dbReference type="GO" id="GO:0005992">
    <property type="term" value="P:trehalose biosynthetic process"/>
    <property type="evidence" value="ECO:0007669"/>
    <property type="project" value="InterPro"/>
</dbReference>
<evidence type="ECO:0000313" key="5">
    <source>
        <dbReference type="EMBL" id="GGC05444.1"/>
    </source>
</evidence>
<dbReference type="Gene3D" id="3.30.70.1020">
    <property type="entry name" value="Trehalose-6-phosphate phosphatase related protein, domain 2"/>
    <property type="match status" value="1"/>
</dbReference>
<comment type="pathway">
    <text evidence="1 4">Glycan biosynthesis; trehalose biosynthesis.</text>
</comment>
<name>A0A916X619_9SPHN</name>
<proteinExistence type="inferred from homology"/>
<dbReference type="Pfam" id="PF02358">
    <property type="entry name" value="Trehalose_PPase"/>
    <property type="match status" value="1"/>
</dbReference>
<comment type="similarity">
    <text evidence="2 4">Belongs to the trehalose phosphatase family.</text>
</comment>
<comment type="function">
    <text evidence="4">Removes the phosphate from trehalose 6-phosphate to produce free trehalose.</text>
</comment>
<evidence type="ECO:0000256" key="4">
    <source>
        <dbReference type="RuleBase" id="RU361117"/>
    </source>
</evidence>
<sequence length="323" mass="33842">MAFADRHFNWRPLGGGRIVDAGAGAIDRLGLASVPDDAKVRAMTDESEGLKLALHTPAQGDLPQPPPLRTLAQTAIFLDFDGTLVDIAARPDAVEVAHTLPALIERLDAVLGGRVALVSGRALAALDGMLGPLDVAMAGSHGGEFRPAAGDEVHPLADPLPEGIAGPLARFARDNGDLIVERKPFSMAVHYRGHAGMREPLLAMARDLAEDHGAGVKDGKMVVEVVMPGSDKGSAVAKFMEMPLFAGATPYFVGDDVTDEDAFRAVERFGGGGILVGAMRRTAARWRLDDVRAVHAWLSDALELAPPGKTDDEMAGGSGEPTG</sequence>
<dbReference type="NCBIfam" id="TIGR01484">
    <property type="entry name" value="HAD-SF-IIB"/>
    <property type="match status" value="1"/>
</dbReference>
<dbReference type="InterPro" id="IPR044651">
    <property type="entry name" value="OTSB-like"/>
</dbReference>
<dbReference type="InterPro" id="IPR006379">
    <property type="entry name" value="HAD-SF_hydro_IIB"/>
</dbReference>
<dbReference type="CDD" id="cd01627">
    <property type="entry name" value="HAD_TPP"/>
    <property type="match status" value="1"/>
</dbReference>
<dbReference type="GO" id="GO:0046872">
    <property type="term" value="F:metal ion binding"/>
    <property type="evidence" value="ECO:0007669"/>
    <property type="project" value="UniProtKB-KW"/>
</dbReference>
<comment type="cofactor">
    <cofactor evidence="4">
        <name>Mg(2+)</name>
        <dbReference type="ChEBI" id="CHEBI:18420"/>
    </cofactor>
</comment>
<keyword evidence="6" id="KW-1185">Reference proteome</keyword>
<evidence type="ECO:0000256" key="3">
    <source>
        <dbReference type="ARBA" id="ARBA00022801"/>
    </source>
</evidence>
<dbReference type="NCBIfam" id="TIGR00685">
    <property type="entry name" value="T6PP"/>
    <property type="match status" value="1"/>
</dbReference>
<evidence type="ECO:0000256" key="2">
    <source>
        <dbReference type="ARBA" id="ARBA00008770"/>
    </source>
</evidence>
<gene>
    <name evidence="5" type="primary">ostB</name>
    <name evidence="5" type="ORF">GCM10011494_25010</name>
</gene>
<dbReference type="Proteomes" id="UP000608154">
    <property type="component" value="Unassembled WGS sequence"/>
</dbReference>
<protein>
    <recommendedName>
        <fullName evidence="4">Trehalose 6-phosphate phosphatase</fullName>
        <ecNumber evidence="4">3.1.3.12</ecNumber>
    </recommendedName>
</protein>
<dbReference type="EC" id="3.1.3.12" evidence="4"/>
<dbReference type="Gene3D" id="3.40.50.1000">
    <property type="entry name" value="HAD superfamily/HAD-like"/>
    <property type="match status" value="1"/>
</dbReference>
<dbReference type="AlphaFoldDB" id="A0A916X619"/>
<dbReference type="InterPro" id="IPR023214">
    <property type="entry name" value="HAD_sf"/>
</dbReference>
<organism evidence="5 6">
    <name type="scientific">Novosphingobium endophyticum</name>
    <dbReference type="NCBI Taxonomy" id="1955250"/>
    <lineage>
        <taxon>Bacteria</taxon>
        <taxon>Pseudomonadati</taxon>
        <taxon>Pseudomonadota</taxon>
        <taxon>Alphaproteobacteria</taxon>
        <taxon>Sphingomonadales</taxon>
        <taxon>Sphingomonadaceae</taxon>
        <taxon>Novosphingobium</taxon>
    </lineage>
</organism>
<dbReference type="SUPFAM" id="SSF56784">
    <property type="entry name" value="HAD-like"/>
    <property type="match status" value="1"/>
</dbReference>
<reference evidence="5" key="2">
    <citation type="submission" date="2020-09" db="EMBL/GenBank/DDBJ databases">
        <authorList>
            <person name="Sun Q."/>
            <person name="Zhou Y."/>
        </authorList>
    </citation>
    <scope>NUCLEOTIDE SEQUENCE</scope>
    <source>
        <strain evidence="5">CGMCC 1.15095</strain>
    </source>
</reference>
<dbReference type="EMBL" id="BMHK01000016">
    <property type="protein sequence ID" value="GGC05444.1"/>
    <property type="molecule type" value="Genomic_DNA"/>
</dbReference>
<evidence type="ECO:0000313" key="6">
    <source>
        <dbReference type="Proteomes" id="UP000608154"/>
    </source>
</evidence>
<dbReference type="PANTHER" id="PTHR43768">
    <property type="entry name" value="TREHALOSE 6-PHOSPHATE PHOSPHATASE"/>
    <property type="match status" value="1"/>
</dbReference>
<keyword evidence="4" id="KW-0460">Magnesium</keyword>
<keyword evidence="3 4" id="KW-0378">Hydrolase</keyword>
<dbReference type="GO" id="GO:0004805">
    <property type="term" value="F:trehalose-phosphatase activity"/>
    <property type="evidence" value="ECO:0007669"/>
    <property type="project" value="UniProtKB-EC"/>
</dbReference>
<accession>A0A916X619</accession>
<reference evidence="5" key="1">
    <citation type="journal article" date="2014" name="Int. J. Syst. Evol. Microbiol.">
        <title>Complete genome sequence of Corynebacterium casei LMG S-19264T (=DSM 44701T), isolated from a smear-ripened cheese.</title>
        <authorList>
            <consortium name="US DOE Joint Genome Institute (JGI-PGF)"/>
            <person name="Walter F."/>
            <person name="Albersmeier A."/>
            <person name="Kalinowski J."/>
            <person name="Ruckert C."/>
        </authorList>
    </citation>
    <scope>NUCLEOTIDE SEQUENCE</scope>
    <source>
        <strain evidence="5">CGMCC 1.15095</strain>
    </source>
</reference>
<dbReference type="InterPro" id="IPR003337">
    <property type="entry name" value="Trehalose_PPase"/>
</dbReference>
<comment type="caution">
    <text evidence="5">The sequence shown here is derived from an EMBL/GenBank/DDBJ whole genome shotgun (WGS) entry which is preliminary data.</text>
</comment>
<comment type="catalytic activity">
    <reaction evidence="4">
        <text>alpha,alpha-trehalose 6-phosphate + H2O = alpha,alpha-trehalose + phosphate</text>
        <dbReference type="Rhea" id="RHEA:23420"/>
        <dbReference type="ChEBI" id="CHEBI:15377"/>
        <dbReference type="ChEBI" id="CHEBI:16551"/>
        <dbReference type="ChEBI" id="CHEBI:43474"/>
        <dbReference type="ChEBI" id="CHEBI:58429"/>
        <dbReference type="EC" id="3.1.3.12"/>
    </reaction>
</comment>
<keyword evidence="4" id="KW-0479">Metal-binding</keyword>